<dbReference type="Proteomes" id="UP001249851">
    <property type="component" value="Unassembled WGS sequence"/>
</dbReference>
<dbReference type="PANTHER" id="PTHR31424:SF3">
    <property type="entry name" value="RING-TYPE DOMAIN-CONTAINING PROTEIN"/>
    <property type="match status" value="1"/>
</dbReference>
<evidence type="ECO:0008006" key="4">
    <source>
        <dbReference type="Google" id="ProtNLM"/>
    </source>
</evidence>
<dbReference type="EMBL" id="JARQWQ010000075">
    <property type="protein sequence ID" value="KAK2553699.1"/>
    <property type="molecule type" value="Genomic_DNA"/>
</dbReference>
<gene>
    <name evidence="2" type="ORF">P5673_024926</name>
</gene>
<accession>A0AAD9UXK6</accession>
<evidence type="ECO:0000313" key="2">
    <source>
        <dbReference type="EMBL" id="KAK2553699.1"/>
    </source>
</evidence>
<dbReference type="AlphaFoldDB" id="A0AAD9UXK6"/>
<feature type="coiled-coil region" evidence="1">
    <location>
        <begin position="29"/>
        <end position="56"/>
    </location>
</feature>
<feature type="non-terminal residue" evidence="2">
    <location>
        <position position="712"/>
    </location>
</feature>
<reference evidence="2" key="2">
    <citation type="journal article" date="2023" name="Science">
        <title>Genomic signatures of disease resistance in endangered staghorn corals.</title>
        <authorList>
            <person name="Vollmer S.V."/>
            <person name="Selwyn J.D."/>
            <person name="Despard B.A."/>
            <person name="Roesel C.L."/>
        </authorList>
    </citation>
    <scope>NUCLEOTIDE SEQUENCE</scope>
    <source>
        <strain evidence="2">K2</strain>
    </source>
</reference>
<keyword evidence="3" id="KW-1185">Reference proteome</keyword>
<evidence type="ECO:0000256" key="1">
    <source>
        <dbReference type="SAM" id="Coils"/>
    </source>
</evidence>
<reference evidence="2" key="1">
    <citation type="journal article" date="2023" name="G3 (Bethesda)">
        <title>Whole genome assembly and annotation of the endangered Caribbean coral Acropora cervicornis.</title>
        <authorList>
            <person name="Selwyn J.D."/>
            <person name="Vollmer S.V."/>
        </authorList>
    </citation>
    <scope>NUCLEOTIDE SEQUENCE</scope>
    <source>
        <strain evidence="2">K2</strain>
    </source>
</reference>
<name>A0AAD9UXK6_ACRCE</name>
<proteinExistence type="predicted"/>
<evidence type="ECO:0000313" key="3">
    <source>
        <dbReference type="Proteomes" id="UP001249851"/>
    </source>
</evidence>
<organism evidence="2 3">
    <name type="scientific">Acropora cervicornis</name>
    <name type="common">Staghorn coral</name>
    <dbReference type="NCBI Taxonomy" id="6130"/>
    <lineage>
        <taxon>Eukaryota</taxon>
        <taxon>Metazoa</taxon>
        <taxon>Cnidaria</taxon>
        <taxon>Anthozoa</taxon>
        <taxon>Hexacorallia</taxon>
        <taxon>Scleractinia</taxon>
        <taxon>Astrocoeniina</taxon>
        <taxon>Acroporidae</taxon>
        <taxon>Acropora</taxon>
    </lineage>
</organism>
<keyword evidence="1" id="KW-0175">Coiled coil</keyword>
<protein>
    <recommendedName>
        <fullName evidence="4">SAP domain-containing protein</fullName>
    </recommendedName>
</protein>
<dbReference type="PANTHER" id="PTHR31424">
    <property type="entry name" value="PROTEIN CBG23806"/>
    <property type="match status" value="1"/>
</dbReference>
<comment type="caution">
    <text evidence="2">The sequence shown here is derived from an EMBL/GenBank/DDBJ whole genome shotgun (WGS) entry which is preliminary data.</text>
</comment>
<sequence length="712" mass="81305">MGELRNTLEPLFPKFITGERGYAESRGPNFFLRKEIQNERSRVQNLESESLKLVQENEGLKEYIDYLEDSVVCGNCSDTLRNTGKPLNEVSACQVTRKIKELKTTAQKALWFLQSFGLTLDSIKVRDKEGTVTELDYEGNNGSASFDNLPEDEKETVRALLYIMDKFCVSDAAYHEVTQISDDIPRSYLIKQCRSDLNNSFHIRRTPGKNSGVEMSFKQELEAQIRKKLAQGDLGRQQIKISGDGAKMSRIANFIVISFAMLSDGEKVMSCKGNHTKGIVSGFEDYDVLKASCKNIFAEINELVDAGEIEVDGHKIPLEFYLSGDYKFLLLVLGMNAACADFACIYCTIHKNERWDTSKTEGYYWSSGKAWTLAKNRELSRKSTNNYGCIREPLLHIPIENIRVDELHLLLRVTDRLEKNLINEAIARDEKDNFNKAPSAKQNANLNKLVEAIRSCGVSFGVWEKKNADGKASGLHGWTSMVGDEKKTVLRNLPDKLPEIIDAEHGDTVALIWKDFGNLYNTLSAWEPSQACVDSFFRDATEWIKLYLSLSGKVIGYKKASVTPYFHILVYHLPKFLASNTSFKSFTGQGVEKINDMVRSIYHNKSNRHDPCKDAILALKRIDHLQEFERQPNHYNKRNNNYWTSDIFDQRRKRPRLCNTSTVDDEPTTEDINIENMSVCEIKSKLKEMNISTRCRREDKLREILRRAIAEN</sequence>